<keyword evidence="1" id="KW-1133">Transmembrane helix</keyword>
<evidence type="ECO:0000313" key="2">
    <source>
        <dbReference type="EMBL" id="SEB29536.1"/>
    </source>
</evidence>
<dbReference type="Proteomes" id="UP000182652">
    <property type="component" value="Unassembled WGS sequence"/>
</dbReference>
<keyword evidence="4" id="KW-1185">Reference proteome</keyword>
<gene>
    <name evidence="2" type="ORF">SAMN04489745_0058</name>
    <name evidence="3" type="ORF">SAMN04489745_0131</name>
</gene>
<proteinExistence type="predicted"/>
<feature type="transmembrane region" description="Helical" evidence="1">
    <location>
        <begin position="47"/>
        <end position="68"/>
    </location>
</feature>
<dbReference type="RefSeq" id="WP_139244589.1">
    <property type="nucleotide sequence ID" value="NZ_FNSN01000002.1"/>
</dbReference>
<name>A0A1H4I701_9MICC</name>
<protein>
    <submittedName>
        <fullName evidence="2">Uncharacterized protein</fullName>
    </submittedName>
</protein>
<keyword evidence="1" id="KW-0472">Membrane</keyword>
<evidence type="ECO:0000313" key="4">
    <source>
        <dbReference type="Proteomes" id="UP000182652"/>
    </source>
</evidence>
<keyword evidence="1" id="KW-0812">Transmembrane</keyword>
<sequence>MTEVHGTTKLYTKDAAGLLRHLATTCPHTEDELRQDIEATGEDGLKAAFNTLLAAGIIAVGAGGYLVINPHPLLSLAGLGA</sequence>
<accession>A0A1H4I701</accession>
<reference evidence="2 4" key="1">
    <citation type="submission" date="2016-10" db="EMBL/GenBank/DDBJ databases">
        <authorList>
            <person name="de Groot N.N."/>
        </authorList>
    </citation>
    <scope>NUCLEOTIDE SEQUENCE [LARGE SCALE GENOMIC DNA]</scope>
    <source>
        <strain evidence="2 4">DSM 10495</strain>
    </source>
</reference>
<evidence type="ECO:0000256" key="1">
    <source>
        <dbReference type="SAM" id="Phobius"/>
    </source>
</evidence>
<dbReference type="EMBL" id="FNSN01000002">
    <property type="protein sequence ID" value="SEB30298.1"/>
    <property type="molecule type" value="Genomic_DNA"/>
</dbReference>
<organism evidence="2 4">
    <name type="scientific">Arthrobacter woluwensis</name>
    <dbReference type="NCBI Taxonomy" id="156980"/>
    <lineage>
        <taxon>Bacteria</taxon>
        <taxon>Bacillati</taxon>
        <taxon>Actinomycetota</taxon>
        <taxon>Actinomycetes</taxon>
        <taxon>Micrococcales</taxon>
        <taxon>Micrococcaceae</taxon>
        <taxon>Arthrobacter</taxon>
    </lineage>
</organism>
<dbReference type="EMBL" id="FNSN01000002">
    <property type="protein sequence ID" value="SEB29536.1"/>
    <property type="molecule type" value="Genomic_DNA"/>
</dbReference>
<dbReference type="AlphaFoldDB" id="A0A1H4I701"/>
<evidence type="ECO:0000313" key="3">
    <source>
        <dbReference type="EMBL" id="SEB30298.1"/>
    </source>
</evidence>
<dbReference type="STRING" id="156980.SAMN04489745_0058"/>